<accession>W9ABJ5</accession>
<evidence type="ECO:0000313" key="2">
    <source>
        <dbReference type="Proteomes" id="UP000028863"/>
    </source>
</evidence>
<name>W9ABJ5_9BACI</name>
<proteinExistence type="predicted"/>
<reference evidence="1" key="2">
    <citation type="submission" date="2014-03" db="EMBL/GenBank/DDBJ databases">
        <authorList>
            <person name="Urmite Genomes"/>
        </authorList>
    </citation>
    <scope>NUCLEOTIDE SEQUENCE</scope>
    <source>
        <strain evidence="1">S1</strain>
    </source>
</reference>
<keyword evidence="2" id="KW-1185">Reference proteome</keyword>
<organism evidence="1 2">
    <name type="scientific">Oceanobacillus picturae</name>
    <dbReference type="NCBI Taxonomy" id="171693"/>
    <lineage>
        <taxon>Bacteria</taxon>
        <taxon>Bacillati</taxon>
        <taxon>Bacillota</taxon>
        <taxon>Bacilli</taxon>
        <taxon>Bacillales</taxon>
        <taxon>Bacillaceae</taxon>
        <taxon>Oceanobacillus</taxon>
    </lineage>
</organism>
<dbReference type="AlphaFoldDB" id="W9ABJ5"/>
<dbReference type="EMBL" id="CCAX010000001">
    <property type="protein sequence ID" value="CDO03084.1"/>
    <property type="molecule type" value="Genomic_DNA"/>
</dbReference>
<reference evidence="1" key="1">
    <citation type="submission" date="2014-03" db="EMBL/GenBank/DDBJ databases">
        <title>Draft genome sequencing of Oceanobacillus picturae strain S1 isolated from human gut.</title>
        <authorList>
            <person name="Croce O."/>
            <person name="Lagier J.C."/>
            <person name="Raoult D."/>
        </authorList>
    </citation>
    <scope>NUCLEOTIDE SEQUENCE [LARGE SCALE GENOMIC DNA]</scope>
    <source>
        <strain evidence="1">S1</strain>
    </source>
</reference>
<gene>
    <name evidence="1" type="ORF">BN988_01584</name>
</gene>
<evidence type="ECO:0000313" key="1">
    <source>
        <dbReference type="EMBL" id="CDO03084.1"/>
    </source>
</evidence>
<comment type="caution">
    <text evidence="1">The sequence shown here is derived from an EMBL/GenBank/DDBJ whole genome shotgun (WGS) entry which is preliminary data.</text>
</comment>
<dbReference type="Proteomes" id="UP000028863">
    <property type="component" value="Unassembled WGS sequence"/>
</dbReference>
<protein>
    <submittedName>
        <fullName evidence="1">Uncharacterized protein</fullName>
    </submittedName>
</protein>
<dbReference type="RefSeq" id="WP_155988272.1">
    <property type="nucleotide sequence ID" value="NZ_CABLBW010000001.1"/>
</dbReference>
<dbReference type="STRING" id="171693.BN988_01584"/>
<sequence length="57" mass="6724">MNKMDYSVVFNELDRIQAGENYNHKLKTTINHSEEIKELQKLSEEIKRPHYVVTSSS</sequence>